<reference evidence="7" key="1">
    <citation type="submission" date="2020-10" db="EMBL/GenBank/DDBJ databases">
        <authorList>
            <person name="Gilroy R."/>
        </authorList>
    </citation>
    <scope>NUCLEOTIDE SEQUENCE</scope>
    <source>
        <strain evidence="7">ChiSxjej1B13-7958</strain>
    </source>
</reference>
<dbReference type="AlphaFoldDB" id="A0A9D1AM75"/>
<comment type="pathway">
    <text evidence="1">Amino-acid biosynthesis; L-methionine biosynthesis via salvage pathway; S-methyl-5-thio-alpha-D-ribose 1-phosphate from S-methyl-5'-thioadenosine (hydrolase route): step 1/2.</text>
</comment>
<sequence>MIGIIGAMDIEVNRLIEAMEDKTPETVSRMTFWRGTLAGVACVVARCGAGKVNSAVCAQTMILRYGVEIVINTGAAGGVGSRDVNIGDLVVATGVIQHDYDTTAIDGENGHNLSLLNESLLPTDERVSGLLADCAREIYEGNVHRGVVATGDQFICGNAHLHEIAERTGAVACEMEGGSIGQACALAGVPFAVLRAISDNADDNAVVDFPKFVLEAAEKSAALLMKALPRL</sequence>
<evidence type="ECO:0000259" key="6">
    <source>
        <dbReference type="Pfam" id="PF01048"/>
    </source>
</evidence>
<dbReference type="NCBIfam" id="NF004079">
    <property type="entry name" value="PRK05584.1"/>
    <property type="match status" value="1"/>
</dbReference>
<dbReference type="GO" id="GO:0008930">
    <property type="term" value="F:methylthioadenosine nucleosidase activity"/>
    <property type="evidence" value="ECO:0007669"/>
    <property type="project" value="InterPro"/>
</dbReference>
<keyword evidence="7" id="KW-0326">Glycosidase</keyword>
<proteinExistence type="predicted"/>
<dbReference type="InterPro" id="IPR010049">
    <property type="entry name" value="MTA_SAH_Nsdase"/>
</dbReference>
<dbReference type="InterPro" id="IPR035994">
    <property type="entry name" value="Nucleoside_phosphorylase_sf"/>
</dbReference>
<evidence type="ECO:0000256" key="1">
    <source>
        <dbReference type="ARBA" id="ARBA00004945"/>
    </source>
</evidence>
<feature type="domain" description="Nucleoside phosphorylase" evidence="6">
    <location>
        <begin position="2"/>
        <end position="227"/>
    </location>
</feature>
<dbReference type="GO" id="GO:0019509">
    <property type="term" value="P:L-methionine salvage from methylthioadenosine"/>
    <property type="evidence" value="ECO:0007669"/>
    <property type="project" value="InterPro"/>
</dbReference>
<gene>
    <name evidence="7" type="ORF">IAB89_05785</name>
</gene>
<dbReference type="EC" id="3.2.2.9" evidence="2"/>
<dbReference type="GO" id="GO:0005829">
    <property type="term" value="C:cytosol"/>
    <property type="evidence" value="ECO:0007669"/>
    <property type="project" value="TreeGrafter"/>
</dbReference>
<dbReference type="NCBIfam" id="TIGR01704">
    <property type="entry name" value="MTA_SAH-Nsdase"/>
    <property type="match status" value="1"/>
</dbReference>
<comment type="caution">
    <text evidence="7">The sequence shown here is derived from an EMBL/GenBank/DDBJ whole genome shotgun (WGS) entry which is preliminary data.</text>
</comment>
<evidence type="ECO:0000256" key="2">
    <source>
        <dbReference type="ARBA" id="ARBA00011974"/>
    </source>
</evidence>
<dbReference type="SUPFAM" id="SSF53167">
    <property type="entry name" value="Purine and uridine phosphorylases"/>
    <property type="match status" value="1"/>
</dbReference>
<keyword evidence="4 7" id="KW-0378">Hydrolase</keyword>
<dbReference type="GO" id="GO:0009164">
    <property type="term" value="P:nucleoside catabolic process"/>
    <property type="evidence" value="ECO:0007669"/>
    <property type="project" value="InterPro"/>
</dbReference>
<evidence type="ECO:0000256" key="5">
    <source>
        <dbReference type="ARBA" id="ARBA00023167"/>
    </source>
</evidence>
<organism evidence="7 8">
    <name type="scientific">Candidatus Caccousia avicola</name>
    <dbReference type="NCBI Taxonomy" id="2840721"/>
    <lineage>
        <taxon>Bacteria</taxon>
        <taxon>Bacillati</taxon>
        <taxon>Bacillota</taxon>
        <taxon>Clostridia</taxon>
        <taxon>Eubacteriales</taxon>
        <taxon>Oscillospiraceae</taxon>
        <taxon>Oscillospiraceae incertae sedis</taxon>
        <taxon>Candidatus Caccousia</taxon>
    </lineage>
</organism>
<keyword evidence="5" id="KW-0486">Methionine biosynthesis</keyword>
<dbReference type="GO" id="GO:0019284">
    <property type="term" value="P:L-methionine salvage from S-adenosylmethionine"/>
    <property type="evidence" value="ECO:0007669"/>
    <property type="project" value="TreeGrafter"/>
</dbReference>
<dbReference type="CDD" id="cd09008">
    <property type="entry name" value="MTAN"/>
    <property type="match status" value="1"/>
</dbReference>
<dbReference type="EMBL" id="DVGZ01000057">
    <property type="protein sequence ID" value="HIR47157.1"/>
    <property type="molecule type" value="Genomic_DNA"/>
</dbReference>
<dbReference type="Gene3D" id="3.40.50.1580">
    <property type="entry name" value="Nucleoside phosphorylase domain"/>
    <property type="match status" value="1"/>
</dbReference>
<accession>A0A9D1AM75</accession>
<protein>
    <recommendedName>
        <fullName evidence="2">adenosylhomocysteine nucleosidase</fullName>
        <ecNumber evidence="2">3.2.2.9</ecNumber>
    </recommendedName>
</protein>
<dbReference type="GO" id="GO:0008782">
    <property type="term" value="F:adenosylhomocysteine nucleosidase activity"/>
    <property type="evidence" value="ECO:0007669"/>
    <property type="project" value="UniProtKB-EC"/>
</dbReference>
<keyword evidence="3" id="KW-0028">Amino-acid biosynthesis</keyword>
<dbReference type="InterPro" id="IPR000845">
    <property type="entry name" value="Nucleoside_phosphorylase_d"/>
</dbReference>
<evidence type="ECO:0000256" key="4">
    <source>
        <dbReference type="ARBA" id="ARBA00022801"/>
    </source>
</evidence>
<evidence type="ECO:0000313" key="7">
    <source>
        <dbReference type="EMBL" id="HIR47157.1"/>
    </source>
</evidence>
<evidence type="ECO:0000313" key="8">
    <source>
        <dbReference type="Proteomes" id="UP000824242"/>
    </source>
</evidence>
<dbReference type="PANTHER" id="PTHR46832">
    <property type="entry name" value="5'-METHYLTHIOADENOSINE/S-ADENOSYLHOMOCYSTEINE NUCLEOSIDASE"/>
    <property type="match status" value="1"/>
</dbReference>
<name>A0A9D1AM75_9FIRM</name>
<dbReference type="Pfam" id="PF01048">
    <property type="entry name" value="PNP_UDP_1"/>
    <property type="match status" value="1"/>
</dbReference>
<evidence type="ECO:0000256" key="3">
    <source>
        <dbReference type="ARBA" id="ARBA00022605"/>
    </source>
</evidence>
<dbReference type="PANTHER" id="PTHR46832:SF1">
    <property type="entry name" value="5'-METHYLTHIOADENOSINE_S-ADENOSYLHOMOCYSTEINE NUCLEOSIDASE"/>
    <property type="match status" value="1"/>
</dbReference>
<reference evidence="7" key="2">
    <citation type="journal article" date="2021" name="PeerJ">
        <title>Extensive microbial diversity within the chicken gut microbiome revealed by metagenomics and culture.</title>
        <authorList>
            <person name="Gilroy R."/>
            <person name="Ravi A."/>
            <person name="Getino M."/>
            <person name="Pursley I."/>
            <person name="Horton D.L."/>
            <person name="Alikhan N.F."/>
            <person name="Baker D."/>
            <person name="Gharbi K."/>
            <person name="Hall N."/>
            <person name="Watson M."/>
            <person name="Adriaenssens E.M."/>
            <person name="Foster-Nyarko E."/>
            <person name="Jarju S."/>
            <person name="Secka A."/>
            <person name="Antonio M."/>
            <person name="Oren A."/>
            <person name="Chaudhuri R.R."/>
            <person name="La Ragione R."/>
            <person name="Hildebrand F."/>
            <person name="Pallen M.J."/>
        </authorList>
    </citation>
    <scope>NUCLEOTIDE SEQUENCE</scope>
    <source>
        <strain evidence="7">ChiSxjej1B13-7958</strain>
    </source>
</reference>
<dbReference type="Proteomes" id="UP000824242">
    <property type="component" value="Unassembled WGS sequence"/>
</dbReference>